<feature type="region of interest" description="Disordered" evidence="1">
    <location>
        <begin position="1"/>
        <end position="71"/>
    </location>
</feature>
<gene>
    <name evidence="3" type="ORF">P154DRAFT_438020</name>
</gene>
<accession>A0A6A5WE28</accession>
<sequence length="763" mass="85046">MEETAERSNHLWPGTQEVPHPPPLAENSELSVALPAVPQEPYSELQTPEVVQETVQHSHHHRLEARDVSNALPSVEASGSSIVLSALPPESHSETEAPKAVQETVQVSYHQWLKTLSKNLTAPHPIPRPAPSSRPEVWAEGRMEMCETLPYFRAYQGACYSNGGYVKGFMFDKCAHPRDYTDANVIISRAAGGMVKDKNGDMVAGSDQTINSKQCEHLRNNMMYKNPVVVIAGSDNPALPSQPPHTYCVLDYFKPTHIWSEKWGKKDIVRFRFEKLDVTKPSWWAAEGTEENMELQSLPPPHVQDCAACGNKFDMIYLNGWMCLNPSCNAYWKLADGIEPIQESLLYDPRWLKQHTPWPLDTQTLPLRPNLLRLSGYSIPGEDCSLAYWRGIVCPLCGRCSSRLSWTAWECGNPNCTYIYAPPHILIPAIALRDPYNPLSTSYALSRDIHQVPVSVVVSFAHNYRINTYTIPGIEGFIVHMIANKIIVEEPNGPDAMFEELQTTDIGLRRRPMGTALKGESHTRHFTVNYGMPYKFIAATASKSFEGAARCITDTRSRLNWAARTILGRQEWERSSNNPNEFNEVLALGYFEEQKINYHDDGEFGLGPTIATLSLGAPGTMKLRMKAKHYNGVSNSGIYVSEPPIPGCKMYAERLSAASNLQTLKDTDRLAYRARLKSLPKDIGLKRAGNGKDCITMTLAHGDVVIMHGAGIQKYYEHSVEHGGKLRFALTCRYIDPVSLKGGDRPKYEVGGDEGGYDGSALG</sequence>
<protein>
    <recommendedName>
        <fullName evidence="2">Alpha-ketoglutarate-dependent dioxygenase AlkB-like domain-containing protein</fullName>
    </recommendedName>
</protein>
<keyword evidence="4" id="KW-1185">Reference proteome</keyword>
<dbReference type="Gene3D" id="2.60.120.590">
    <property type="entry name" value="Alpha-ketoglutarate-dependent dioxygenase AlkB-like"/>
    <property type="match status" value="1"/>
</dbReference>
<dbReference type="GO" id="GO:0035516">
    <property type="term" value="F:broad specificity oxidative DNA demethylase activity"/>
    <property type="evidence" value="ECO:0007669"/>
    <property type="project" value="TreeGrafter"/>
</dbReference>
<dbReference type="Proteomes" id="UP000799779">
    <property type="component" value="Unassembled WGS sequence"/>
</dbReference>
<dbReference type="EMBL" id="ML977599">
    <property type="protein sequence ID" value="KAF1999059.1"/>
    <property type="molecule type" value="Genomic_DNA"/>
</dbReference>
<feature type="domain" description="Alpha-ketoglutarate-dependent dioxygenase AlkB-like" evidence="2">
    <location>
        <begin position="569"/>
        <end position="722"/>
    </location>
</feature>
<dbReference type="InterPro" id="IPR027450">
    <property type="entry name" value="AlkB-like"/>
</dbReference>
<dbReference type="Pfam" id="PF13532">
    <property type="entry name" value="2OG-FeII_Oxy_2"/>
    <property type="match status" value="1"/>
</dbReference>
<dbReference type="SUPFAM" id="SSF51197">
    <property type="entry name" value="Clavaminate synthase-like"/>
    <property type="match status" value="1"/>
</dbReference>
<dbReference type="GO" id="GO:0051747">
    <property type="term" value="F:cytosine C-5 DNA demethylase activity"/>
    <property type="evidence" value="ECO:0007669"/>
    <property type="project" value="TreeGrafter"/>
</dbReference>
<evidence type="ECO:0000256" key="1">
    <source>
        <dbReference type="SAM" id="MobiDB-lite"/>
    </source>
</evidence>
<dbReference type="InterPro" id="IPR037151">
    <property type="entry name" value="AlkB-like_sf"/>
</dbReference>
<proteinExistence type="predicted"/>
<dbReference type="GO" id="GO:0008198">
    <property type="term" value="F:ferrous iron binding"/>
    <property type="evidence" value="ECO:0007669"/>
    <property type="project" value="TreeGrafter"/>
</dbReference>
<organism evidence="3 4">
    <name type="scientific">Amniculicola lignicola CBS 123094</name>
    <dbReference type="NCBI Taxonomy" id="1392246"/>
    <lineage>
        <taxon>Eukaryota</taxon>
        <taxon>Fungi</taxon>
        <taxon>Dikarya</taxon>
        <taxon>Ascomycota</taxon>
        <taxon>Pezizomycotina</taxon>
        <taxon>Dothideomycetes</taxon>
        <taxon>Pleosporomycetidae</taxon>
        <taxon>Pleosporales</taxon>
        <taxon>Amniculicolaceae</taxon>
        <taxon>Amniculicola</taxon>
    </lineage>
</organism>
<evidence type="ECO:0000259" key="2">
    <source>
        <dbReference type="Pfam" id="PF13532"/>
    </source>
</evidence>
<evidence type="ECO:0000313" key="4">
    <source>
        <dbReference type="Proteomes" id="UP000799779"/>
    </source>
</evidence>
<evidence type="ECO:0000313" key="3">
    <source>
        <dbReference type="EMBL" id="KAF1999059.1"/>
    </source>
</evidence>
<reference evidence="3" key="1">
    <citation type="journal article" date="2020" name="Stud. Mycol.">
        <title>101 Dothideomycetes genomes: a test case for predicting lifestyles and emergence of pathogens.</title>
        <authorList>
            <person name="Haridas S."/>
            <person name="Albert R."/>
            <person name="Binder M."/>
            <person name="Bloem J."/>
            <person name="Labutti K."/>
            <person name="Salamov A."/>
            <person name="Andreopoulos B."/>
            <person name="Baker S."/>
            <person name="Barry K."/>
            <person name="Bills G."/>
            <person name="Bluhm B."/>
            <person name="Cannon C."/>
            <person name="Castanera R."/>
            <person name="Culley D."/>
            <person name="Daum C."/>
            <person name="Ezra D."/>
            <person name="Gonzalez J."/>
            <person name="Henrissat B."/>
            <person name="Kuo A."/>
            <person name="Liang C."/>
            <person name="Lipzen A."/>
            <person name="Lutzoni F."/>
            <person name="Magnuson J."/>
            <person name="Mondo S."/>
            <person name="Nolan M."/>
            <person name="Ohm R."/>
            <person name="Pangilinan J."/>
            <person name="Park H.-J."/>
            <person name="Ramirez L."/>
            <person name="Alfaro M."/>
            <person name="Sun H."/>
            <person name="Tritt A."/>
            <person name="Yoshinaga Y."/>
            <person name="Zwiers L.-H."/>
            <person name="Turgeon B."/>
            <person name="Goodwin S."/>
            <person name="Spatafora J."/>
            <person name="Crous P."/>
            <person name="Grigoriev I."/>
        </authorList>
    </citation>
    <scope>NUCLEOTIDE SEQUENCE</scope>
    <source>
        <strain evidence="3">CBS 123094</strain>
    </source>
</reference>
<dbReference type="GO" id="GO:0006307">
    <property type="term" value="P:DNA alkylation repair"/>
    <property type="evidence" value="ECO:0007669"/>
    <property type="project" value="TreeGrafter"/>
</dbReference>
<dbReference type="OrthoDB" id="2163491at2759"/>
<dbReference type="PANTHER" id="PTHR31573:SF4">
    <property type="entry name" value="FE2OG DIOXYGENASE DOMAIN-CONTAINING PROTEIN"/>
    <property type="match status" value="1"/>
</dbReference>
<dbReference type="PANTHER" id="PTHR31573">
    <property type="entry name" value="ALPHA-KETOGLUTARATE-DEPENDENT DIOXYGENASE ALKB HOMOLOG 2"/>
    <property type="match status" value="1"/>
</dbReference>
<dbReference type="AlphaFoldDB" id="A0A6A5WE28"/>
<dbReference type="InterPro" id="IPR032852">
    <property type="entry name" value="ALKBH2"/>
</dbReference>
<name>A0A6A5WE28_9PLEO</name>